<dbReference type="AlphaFoldDB" id="A0A916U174"/>
<dbReference type="PANTHER" id="PTHR10788">
    <property type="entry name" value="TREHALOSE-6-PHOSPHATE SYNTHASE"/>
    <property type="match status" value="1"/>
</dbReference>
<accession>A0A916U174</accession>
<comment type="subunit">
    <text evidence="3 9">Homotetramer.</text>
</comment>
<dbReference type="CDD" id="cd03788">
    <property type="entry name" value="GT20_TPS"/>
    <property type="match status" value="1"/>
</dbReference>
<dbReference type="PANTHER" id="PTHR10788:SF106">
    <property type="entry name" value="BCDNA.GH08860"/>
    <property type="match status" value="1"/>
</dbReference>
<evidence type="ECO:0000256" key="1">
    <source>
        <dbReference type="ARBA" id="ARBA00005199"/>
    </source>
</evidence>
<keyword evidence="6 9" id="KW-0328">Glycosyltransferase</keyword>
<dbReference type="Gene3D" id="3.40.50.2000">
    <property type="entry name" value="Glycogen Phosphorylase B"/>
    <property type="match status" value="2"/>
</dbReference>
<dbReference type="Proteomes" id="UP000637002">
    <property type="component" value="Unassembled WGS sequence"/>
</dbReference>
<evidence type="ECO:0000256" key="4">
    <source>
        <dbReference type="ARBA" id="ARBA00012538"/>
    </source>
</evidence>
<evidence type="ECO:0000256" key="2">
    <source>
        <dbReference type="ARBA" id="ARBA00008799"/>
    </source>
</evidence>
<dbReference type="RefSeq" id="WP_188608233.1">
    <property type="nucleotide sequence ID" value="NZ_BMGG01000002.1"/>
</dbReference>
<comment type="similarity">
    <text evidence="2 9">Belongs to the glycosyltransferase 20 family.</text>
</comment>
<dbReference type="NCBIfam" id="TIGR02400">
    <property type="entry name" value="trehalose_OtsA"/>
    <property type="match status" value="1"/>
</dbReference>
<reference evidence="10" key="2">
    <citation type="submission" date="2020-09" db="EMBL/GenBank/DDBJ databases">
        <authorList>
            <person name="Sun Q."/>
            <person name="Zhou Y."/>
        </authorList>
    </citation>
    <scope>NUCLEOTIDE SEQUENCE</scope>
    <source>
        <strain evidence="10">CGMCC 1.12919</strain>
    </source>
</reference>
<evidence type="ECO:0000256" key="3">
    <source>
        <dbReference type="ARBA" id="ARBA00011881"/>
    </source>
</evidence>
<evidence type="ECO:0000313" key="11">
    <source>
        <dbReference type="Proteomes" id="UP000637002"/>
    </source>
</evidence>
<reference evidence="10" key="1">
    <citation type="journal article" date="2014" name="Int. J. Syst. Evol. Microbiol.">
        <title>Complete genome sequence of Corynebacterium casei LMG S-19264T (=DSM 44701T), isolated from a smear-ripened cheese.</title>
        <authorList>
            <consortium name="US DOE Joint Genome Institute (JGI-PGF)"/>
            <person name="Walter F."/>
            <person name="Albersmeier A."/>
            <person name="Kalinowski J."/>
            <person name="Ruckert C."/>
        </authorList>
    </citation>
    <scope>NUCLEOTIDE SEQUENCE</scope>
    <source>
        <strain evidence="10">CGMCC 1.12919</strain>
    </source>
</reference>
<dbReference type="SUPFAM" id="SSF53756">
    <property type="entry name" value="UDP-Glycosyltransferase/glycogen phosphorylase"/>
    <property type="match status" value="1"/>
</dbReference>
<evidence type="ECO:0000256" key="9">
    <source>
        <dbReference type="RuleBase" id="RU362045"/>
    </source>
</evidence>
<comment type="pathway">
    <text evidence="1 9">Glycan biosynthesis; trehalose biosynthesis.</text>
</comment>
<evidence type="ECO:0000256" key="5">
    <source>
        <dbReference type="ARBA" id="ARBA00018539"/>
    </source>
</evidence>
<sequence>MSRLIVVSNRVAMPSRGKPQAGGLAVAVNAALKHRSGIWFGWSGNVVDPPDSRPRLLTRGEITYAVTDLSTADLQEYYSGFANRVLWPILHYRVDLAEFTRSDLSGYIRVNETFANQISTILEPDDVIWVHDYHLMPLARYLRARGHTNKIGFFLHIPLPPPDILRALPHHAEIVGAMADYDVVGFQTENDRDNFARYLMVNGGTVSPDGNTYDVHGRSVSLGAFPVAIDTASYAKTARRASRSQFISTMKGSLGQSQLIMGVDRLDYSKGIGNRLDAFETFLEDNSDWLGRVSYLQITPKSRSDIPEYIEMDRMVSTRVGQINGTYGNVSWTPIRYINQTYSRTALAGLYRLARVALVTPLRDGMNLVAKEFVAAQDPEDPGALVLSHFAGAVSELRDGALVVNPHETEGMAAAIRRALEMPLEERKVRHARMMRALLANNIDCWAKSFLKALEDARPRATPVNNIRTLFAL</sequence>
<evidence type="ECO:0000256" key="8">
    <source>
        <dbReference type="ARBA" id="ARBA00048039"/>
    </source>
</evidence>
<dbReference type="InterPro" id="IPR012766">
    <property type="entry name" value="Trehalose_OtsA"/>
</dbReference>
<dbReference type="GO" id="GO:0005992">
    <property type="term" value="P:trehalose biosynthetic process"/>
    <property type="evidence" value="ECO:0007669"/>
    <property type="project" value="UniProtKB-UniRule"/>
</dbReference>
<dbReference type="InterPro" id="IPR001830">
    <property type="entry name" value="Glyco_trans_20"/>
</dbReference>
<protein>
    <recommendedName>
        <fullName evidence="5 9">Trehalose-6-phosphate synthase</fullName>
        <ecNumber evidence="4 9">2.4.1.15</ecNumber>
    </recommendedName>
    <alternativeName>
        <fullName evidence="9">Osmoregulatory trehalose synthesis protein A</fullName>
    </alternativeName>
    <alternativeName>
        <fullName evidence="9">UDP-glucose-glucosephosphate glucosyltransferase</fullName>
    </alternativeName>
</protein>
<proteinExistence type="inferred from homology"/>
<dbReference type="EMBL" id="BMGG01000002">
    <property type="protein sequence ID" value="GGC54648.1"/>
    <property type="molecule type" value="Genomic_DNA"/>
</dbReference>
<evidence type="ECO:0000256" key="6">
    <source>
        <dbReference type="ARBA" id="ARBA00022676"/>
    </source>
</evidence>
<keyword evidence="11" id="KW-1185">Reference proteome</keyword>
<evidence type="ECO:0000256" key="7">
    <source>
        <dbReference type="ARBA" id="ARBA00022679"/>
    </source>
</evidence>
<comment type="caution">
    <text evidence="10">The sequence shown here is derived from an EMBL/GenBank/DDBJ whole genome shotgun (WGS) entry which is preliminary data.</text>
</comment>
<keyword evidence="7 9" id="KW-0808">Transferase</keyword>
<comment type="catalytic activity">
    <reaction evidence="8 9">
        <text>D-glucose 6-phosphate + UDP-alpha-D-glucose = alpha,alpha-trehalose 6-phosphate + UDP + H(+)</text>
        <dbReference type="Rhea" id="RHEA:18889"/>
        <dbReference type="ChEBI" id="CHEBI:15378"/>
        <dbReference type="ChEBI" id="CHEBI:58223"/>
        <dbReference type="ChEBI" id="CHEBI:58429"/>
        <dbReference type="ChEBI" id="CHEBI:58885"/>
        <dbReference type="ChEBI" id="CHEBI:61548"/>
        <dbReference type="EC" id="2.4.1.15"/>
    </reaction>
</comment>
<organism evidence="10 11">
    <name type="scientific">Chelatococcus reniformis</name>
    <dbReference type="NCBI Taxonomy" id="1494448"/>
    <lineage>
        <taxon>Bacteria</taxon>
        <taxon>Pseudomonadati</taxon>
        <taxon>Pseudomonadota</taxon>
        <taxon>Alphaproteobacteria</taxon>
        <taxon>Hyphomicrobiales</taxon>
        <taxon>Chelatococcaceae</taxon>
        <taxon>Chelatococcus</taxon>
    </lineage>
</organism>
<name>A0A916U174_9HYPH</name>
<comment type="function">
    <text evidence="9">Probably involved in the osmoprotection via the biosynthesis of trehalose. Catalyzes the transfer of glucose from UDP-alpha-D-glucose (UDP-Glc) to D-glucose 6-phosphate (Glc-6-P) to form trehalose-6-phosphate. Acts with retention of the anomeric configuration of the UDP-sugar donor.</text>
</comment>
<gene>
    <name evidence="10" type="ORF">GCM10010994_11990</name>
</gene>
<evidence type="ECO:0000313" key="10">
    <source>
        <dbReference type="EMBL" id="GGC54648.1"/>
    </source>
</evidence>
<dbReference type="GO" id="GO:0003825">
    <property type="term" value="F:alpha,alpha-trehalose-phosphate synthase (UDP-forming) activity"/>
    <property type="evidence" value="ECO:0007669"/>
    <property type="project" value="UniProtKB-UniRule"/>
</dbReference>
<dbReference type="Pfam" id="PF00982">
    <property type="entry name" value="Glyco_transf_20"/>
    <property type="match status" value="1"/>
</dbReference>
<dbReference type="EC" id="2.4.1.15" evidence="4 9"/>